<keyword evidence="1" id="KW-0812">Transmembrane</keyword>
<sequence>MSSEIILYSASAFFVFLGLLNSFKVSHSLAHIKKQQKNLAAKKAEYCPDVFVLIPVLREAKIIGNSLENFSRLKYPADKLNIVVVTTEKEHETFSEPDTPEVVKTKITLLNKRLEREAFLHIHYPNKDGVKSDQLNYAIEKLSQKFPSRFQDNTYIGVYDADSSTNDDVIELLAADGSVNGWADAYQQPTLYIKNHPGGNILAGSFSLLQTAFAFYHENYNLITASKMRYLIGHGLFVKWSSLKEAGLFPTPVEDTRLGHIFSYLKKDIRLLPSFDTVETAPRITARIRQASVWFIGESYFWMDRKIATKIKPIPSLRILWLGTYKLYRNAVWMFRGGILLILLALLIYKFGPIALLPPLIYLTLPIVILISKLDQINVSWPKILFSLLLSPVEFLFMSLGPLVGFIKTSIFRSDNKNFLFPKTERV</sequence>
<comment type="caution">
    <text evidence="2">The sequence shown here is derived from an EMBL/GenBank/DDBJ whole genome shotgun (WGS) entry which is preliminary data.</text>
</comment>
<proteinExistence type="predicted"/>
<keyword evidence="1" id="KW-0472">Membrane</keyword>
<organism evidence="2 3">
    <name type="scientific">Candidatus Yanofskybacteria bacterium RIFCSPLOWO2_01_FULL_42_49</name>
    <dbReference type="NCBI Taxonomy" id="1802694"/>
    <lineage>
        <taxon>Bacteria</taxon>
        <taxon>Candidatus Yanofskyibacteriota</taxon>
    </lineage>
</organism>
<dbReference type="SUPFAM" id="SSF53448">
    <property type="entry name" value="Nucleotide-diphospho-sugar transferases"/>
    <property type="match status" value="1"/>
</dbReference>
<accession>A0A1F8GB04</accession>
<reference evidence="2 3" key="1">
    <citation type="journal article" date="2016" name="Nat. Commun.">
        <title>Thousands of microbial genomes shed light on interconnected biogeochemical processes in an aquifer system.</title>
        <authorList>
            <person name="Anantharaman K."/>
            <person name="Brown C.T."/>
            <person name="Hug L.A."/>
            <person name="Sharon I."/>
            <person name="Castelle C.J."/>
            <person name="Probst A.J."/>
            <person name="Thomas B.C."/>
            <person name="Singh A."/>
            <person name="Wilkins M.J."/>
            <person name="Karaoz U."/>
            <person name="Brodie E.L."/>
            <person name="Williams K.H."/>
            <person name="Hubbard S.S."/>
            <person name="Banfield J.F."/>
        </authorList>
    </citation>
    <scope>NUCLEOTIDE SEQUENCE [LARGE SCALE GENOMIC DNA]</scope>
</reference>
<dbReference type="AlphaFoldDB" id="A0A1F8GB04"/>
<dbReference type="Gene3D" id="3.90.550.10">
    <property type="entry name" value="Spore Coat Polysaccharide Biosynthesis Protein SpsA, Chain A"/>
    <property type="match status" value="1"/>
</dbReference>
<keyword evidence="1" id="KW-1133">Transmembrane helix</keyword>
<feature type="transmembrane region" description="Helical" evidence="1">
    <location>
        <begin position="384"/>
        <end position="407"/>
    </location>
</feature>
<dbReference type="InterPro" id="IPR029044">
    <property type="entry name" value="Nucleotide-diphossugar_trans"/>
</dbReference>
<evidence type="ECO:0000256" key="1">
    <source>
        <dbReference type="SAM" id="Phobius"/>
    </source>
</evidence>
<evidence type="ECO:0000313" key="3">
    <source>
        <dbReference type="Proteomes" id="UP000178227"/>
    </source>
</evidence>
<dbReference type="STRING" id="1802694.A2918_02270"/>
<evidence type="ECO:0008006" key="4">
    <source>
        <dbReference type="Google" id="ProtNLM"/>
    </source>
</evidence>
<dbReference type="EMBL" id="MGKI01000011">
    <property type="protein sequence ID" value="OGN22564.1"/>
    <property type="molecule type" value="Genomic_DNA"/>
</dbReference>
<evidence type="ECO:0000313" key="2">
    <source>
        <dbReference type="EMBL" id="OGN22564.1"/>
    </source>
</evidence>
<feature type="transmembrane region" description="Helical" evidence="1">
    <location>
        <begin position="327"/>
        <end position="348"/>
    </location>
</feature>
<dbReference type="Proteomes" id="UP000178227">
    <property type="component" value="Unassembled WGS sequence"/>
</dbReference>
<feature type="transmembrane region" description="Helical" evidence="1">
    <location>
        <begin position="354"/>
        <end position="372"/>
    </location>
</feature>
<protein>
    <recommendedName>
        <fullName evidence="4">Glycosyltransferase 2-like domain-containing protein</fullName>
    </recommendedName>
</protein>
<feature type="transmembrane region" description="Helical" evidence="1">
    <location>
        <begin position="6"/>
        <end position="23"/>
    </location>
</feature>
<gene>
    <name evidence="2" type="ORF">A2918_02270</name>
</gene>
<name>A0A1F8GB04_9BACT</name>